<name>A0ABT9BRT3_9MICO</name>
<evidence type="ECO:0008006" key="4">
    <source>
        <dbReference type="Google" id="ProtNLM"/>
    </source>
</evidence>
<feature type="region of interest" description="Disordered" evidence="1">
    <location>
        <begin position="1"/>
        <end position="90"/>
    </location>
</feature>
<dbReference type="EMBL" id="JAUQUB010000005">
    <property type="protein sequence ID" value="MDO7883359.1"/>
    <property type="molecule type" value="Genomic_DNA"/>
</dbReference>
<evidence type="ECO:0000256" key="1">
    <source>
        <dbReference type="SAM" id="MobiDB-lite"/>
    </source>
</evidence>
<evidence type="ECO:0000313" key="3">
    <source>
        <dbReference type="Proteomes" id="UP001241072"/>
    </source>
</evidence>
<evidence type="ECO:0000313" key="2">
    <source>
        <dbReference type="EMBL" id="MDO7883359.1"/>
    </source>
</evidence>
<protein>
    <recommendedName>
        <fullName evidence="4">Sugar ABC transporter ATPase</fullName>
    </recommendedName>
</protein>
<dbReference type="Proteomes" id="UP001241072">
    <property type="component" value="Unassembled WGS sequence"/>
</dbReference>
<gene>
    <name evidence="2" type="ORF">Q5716_14085</name>
</gene>
<feature type="compositionally biased region" description="Acidic residues" evidence="1">
    <location>
        <begin position="79"/>
        <end position="90"/>
    </location>
</feature>
<organism evidence="2 3">
    <name type="scientific">Antiquaquibacter soli</name>
    <dbReference type="NCBI Taxonomy" id="3064523"/>
    <lineage>
        <taxon>Bacteria</taxon>
        <taxon>Bacillati</taxon>
        <taxon>Actinomycetota</taxon>
        <taxon>Actinomycetes</taxon>
        <taxon>Micrococcales</taxon>
        <taxon>Microbacteriaceae</taxon>
        <taxon>Antiquaquibacter</taxon>
    </lineage>
</organism>
<proteinExistence type="predicted"/>
<dbReference type="RefSeq" id="WP_305003788.1">
    <property type="nucleotide sequence ID" value="NZ_JAUQUB010000005.1"/>
</dbReference>
<reference evidence="2 3" key="1">
    <citation type="submission" date="2023-07" db="EMBL/GenBank/DDBJ databases">
        <title>Protaetiibacter sp. nov WY-16 isolated from soil.</title>
        <authorList>
            <person name="Liu B."/>
            <person name="Wan Y."/>
        </authorList>
    </citation>
    <scope>NUCLEOTIDE SEQUENCE [LARGE SCALE GENOMIC DNA]</scope>
    <source>
        <strain evidence="2 3">WY-16</strain>
    </source>
</reference>
<sequence>MSDTNSTPIDPDTGLPIDEESPVGGGGESVSPPEDPTPPDTAIGDAAGEGSEDTLLSPDLAGDSLIQGGDELGGAETVLENDELDGDVER</sequence>
<keyword evidence="3" id="KW-1185">Reference proteome</keyword>
<accession>A0ABT9BRT3</accession>
<comment type="caution">
    <text evidence="2">The sequence shown here is derived from an EMBL/GenBank/DDBJ whole genome shotgun (WGS) entry which is preliminary data.</text>
</comment>